<dbReference type="GO" id="GO:0051276">
    <property type="term" value="P:chromosome organization"/>
    <property type="evidence" value="ECO:0007669"/>
    <property type="project" value="InterPro"/>
</dbReference>
<dbReference type="PANTHER" id="PTHR41328">
    <property type="entry name" value="TERMINASE SMALL SUBUNIT-RELATED"/>
    <property type="match status" value="1"/>
</dbReference>
<comment type="caution">
    <text evidence="3">The sequence shown here is derived from an EMBL/GenBank/DDBJ whole genome shotgun (WGS) entry which is preliminary data.</text>
</comment>
<evidence type="ECO:0000313" key="4">
    <source>
        <dbReference type="Proteomes" id="UP000678895"/>
    </source>
</evidence>
<dbReference type="Gene3D" id="1.10.10.1400">
    <property type="entry name" value="Terminase, small subunit, N-terminal DNA-binding domain, HTH motif"/>
    <property type="match status" value="1"/>
</dbReference>
<dbReference type="InterPro" id="IPR005335">
    <property type="entry name" value="Terminase_ssu"/>
</dbReference>
<keyword evidence="1" id="KW-1188">Viral release from host cell</keyword>
<reference evidence="3" key="1">
    <citation type="submission" date="2021-03" db="EMBL/GenBank/DDBJ databases">
        <title>Antimicrobial resistance genes in bacteria isolated from Japanese honey, and their potential for conferring macrolide and lincosamide resistance in the American foulbrood pathogen Paenibacillus larvae.</title>
        <authorList>
            <person name="Okamoto M."/>
            <person name="Kumagai M."/>
            <person name="Kanamori H."/>
            <person name="Takamatsu D."/>
        </authorList>
    </citation>
    <scope>NUCLEOTIDE SEQUENCE</scope>
    <source>
        <strain evidence="3">J41TS4</strain>
    </source>
</reference>
<organism evidence="3 4">
    <name type="scientific">Paenibacillus apis</name>
    <dbReference type="NCBI Taxonomy" id="1792174"/>
    <lineage>
        <taxon>Bacteria</taxon>
        <taxon>Bacillati</taxon>
        <taxon>Bacillota</taxon>
        <taxon>Bacilli</taxon>
        <taxon>Bacillales</taxon>
        <taxon>Paenibacillaceae</taxon>
        <taxon>Paenibacillus</taxon>
    </lineage>
</organism>
<keyword evidence="4" id="KW-1185">Reference proteome</keyword>
<dbReference type="RefSeq" id="WP_301627307.1">
    <property type="nucleotide sequence ID" value="NZ_BORS01000007.1"/>
</dbReference>
<dbReference type="Proteomes" id="UP000678895">
    <property type="component" value="Unassembled WGS sequence"/>
</dbReference>
<dbReference type="Gene3D" id="6.10.140.2160">
    <property type="match status" value="1"/>
</dbReference>
<gene>
    <name evidence="3" type="ORF">J41TS4_22450</name>
</gene>
<name>A0A919Y5I3_9BACL</name>
<evidence type="ECO:0000313" key="3">
    <source>
        <dbReference type="EMBL" id="GIO42487.1"/>
    </source>
</evidence>
<sequence length="133" mass="15073">MNERQKAFADYYIETTNGADSYKRAYPSCKTDSAARTGASKLLTNPNIQAYIKERMESKERERIATQDDILTFLTDVMNGKVKDQLGLETPVKERNKAAELLGKRYALWVDRQDINTTVTPVFVDDITGDEDA</sequence>
<protein>
    <submittedName>
        <fullName evidence="3">Terminase small subunit</fullName>
    </submittedName>
</protein>
<evidence type="ECO:0000256" key="2">
    <source>
        <dbReference type="ARBA" id="ARBA00023219"/>
    </source>
</evidence>
<dbReference type="PANTHER" id="PTHR41328:SF2">
    <property type="entry name" value="TERMINASE SMALL SUBUNIT"/>
    <property type="match status" value="1"/>
</dbReference>
<accession>A0A919Y5I3</accession>
<dbReference type="EMBL" id="BORS01000007">
    <property type="protein sequence ID" value="GIO42487.1"/>
    <property type="molecule type" value="Genomic_DNA"/>
</dbReference>
<keyword evidence="2" id="KW-0231">Viral genome packaging</keyword>
<dbReference type="InterPro" id="IPR038713">
    <property type="entry name" value="Terminase_Gp1_N_sf"/>
</dbReference>
<dbReference type="InterPro" id="IPR052404">
    <property type="entry name" value="SPP1-like_terminase"/>
</dbReference>
<proteinExistence type="predicted"/>
<evidence type="ECO:0000256" key="1">
    <source>
        <dbReference type="ARBA" id="ARBA00022612"/>
    </source>
</evidence>
<dbReference type="AlphaFoldDB" id="A0A919Y5I3"/>
<dbReference type="Pfam" id="PF03592">
    <property type="entry name" value="Terminase_2"/>
    <property type="match status" value="1"/>
</dbReference>